<feature type="transmembrane region" description="Helical" evidence="1">
    <location>
        <begin position="121"/>
        <end position="140"/>
    </location>
</feature>
<feature type="transmembrane region" description="Helical" evidence="1">
    <location>
        <begin position="392"/>
        <end position="414"/>
    </location>
</feature>
<name>A0A0L7LAK4_OPEBR</name>
<feature type="transmembrane region" description="Helical" evidence="1">
    <location>
        <begin position="488"/>
        <end position="505"/>
    </location>
</feature>
<reference evidence="2 3" key="1">
    <citation type="journal article" date="2015" name="Genome Biol. Evol.">
        <title>The genome of winter moth (Operophtera brumata) provides a genomic perspective on sexual dimorphism and phenology.</title>
        <authorList>
            <person name="Derks M.F."/>
            <person name="Smit S."/>
            <person name="Salis L."/>
            <person name="Schijlen E."/>
            <person name="Bossers A."/>
            <person name="Mateman C."/>
            <person name="Pijl A.S."/>
            <person name="de Ridder D."/>
            <person name="Groenen M.A."/>
            <person name="Visser M.E."/>
            <person name="Megens H.J."/>
        </authorList>
    </citation>
    <scope>NUCLEOTIDE SEQUENCE [LARGE SCALE GENOMIC DNA]</scope>
    <source>
        <strain evidence="2">WM2013NL</strain>
        <tissue evidence="2">Head and thorax</tissue>
    </source>
</reference>
<feature type="transmembrane region" description="Helical" evidence="1">
    <location>
        <begin position="217"/>
        <end position="234"/>
    </location>
</feature>
<dbReference type="AlphaFoldDB" id="A0A0L7LAK4"/>
<dbReference type="Proteomes" id="UP000037510">
    <property type="component" value="Unassembled WGS sequence"/>
</dbReference>
<evidence type="ECO:0000256" key="1">
    <source>
        <dbReference type="SAM" id="Phobius"/>
    </source>
</evidence>
<comment type="caution">
    <text evidence="2">The sequence shown here is derived from an EMBL/GenBank/DDBJ whole genome shotgun (WGS) entry which is preliminary data.</text>
</comment>
<dbReference type="InterPro" id="IPR036259">
    <property type="entry name" value="MFS_trans_sf"/>
</dbReference>
<proteinExistence type="predicted"/>
<gene>
    <name evidence="2" type="ORF">OBRU01_12609</name>
</gene>
<keyword evidence="3" id="KW-1185">Reference proteome</keyword>
<evidence type="ECO:0000313" key="3">
    <source>
        <dbReference type="Proteomes" id="UP000037510"/>
    </source>
</evidence>
<evidence type="ECO:0000313" key="2">
    <source>
        <dbReference type="EMBL" id="KOB72236.1"/>
    </source>
</evidence>
<dbReference type="SUPFAM" id="SSF103473">
    <property type="entry name" value="MFS general substrate transporter"/>
    <property type="match status" value="1"/>
</dbReference>
<protein>
    <submittedName>
        <fullName evidence="2">Monocarboxylate transporter-like protein</fullName>
    </submittedName>
</protein>
<feature type="transmembrane region" description="Helical" evidence="1">
    <location>
        <begin position="152"/>
        <end position="173"/>
    </location>
</feature>
<feature type="transmembrane region" description="Helical" evidence="1">
    <location>
        <begin position="43"/>
        <end position="69"/>
    </location>
</feature>
<sequence length="534" mass="59653">MENQENPGIRRTERNQSRVEDLNLDRVVASHPEIGPSPPDGGYGWLIVTSAVIYNITVPALLSLYGLIILKAIRDEGHEPDVYMKIWEIDIAIVPVMMVIMRLLLESWCRAMVKIFHMPRFMALSGLCLTVAGILLSSYSTDADSNDHIKNIFSGIFIGAGCALTGQQTDIIITHYFRDKLTMAQRIVRMAPSVGNCLIPILIGYLCTIYTGDAVVMIYGAIVMQNCVFLASYTRPIYIEKVIRHTYNMLRDAVEDEDEISTQCTTAAPPIAFLPILLQRQTDSHQTSVHSMLISGYQELENIDRDGRDPQPLYRETTINAPQNVVFAAEVTPGKARRTASLRKNFITIANMLMDLNFYLYALLHLTTTFSILILGVVFPPLVWEQNPSLNIWSVSCVVAVAHGSALCFIMLCVVLPKSINEKERLCAAFCVTGAIGFYGITLTGNKSLLVVWCMFSSFATAACHILQQPIYNSTLNEFDTTATMTGSNTIVAIFIMAWTMLYNYEYKTCFLMASLLQTVTAVVYAASSFRRRR</sequence>
<dbReference type="InterPro" id="IPR050327">
    <property type="entry name" value="Proton-linked_MCT"/>
</dbReference>
<keyword evidence="1" id="KW-0812">Transmembrane</keyword>
<keyword evidence="1" id="KW-1133">Transmembrane helix</keyword>
<dbReference type="EMBL" id="JTDY01002049">
    <property type="protein sequence ID" value="KOB72236.1"/>
    <property type="molecule type" value="Genomic_DNA"/>
</dbReference>
<feature type="transmembrane region" description="Helical" evidence="1">
    <location>
        <begin position="89"/>
        <end position="109"/>
    </location>
</feature>
<feature type="transmembrane region" description="Helical" evidence="1">
    <location>
        <begin position="358"/>
        <end position="380"/>
    </location>
</feature>
<keyword evidence="1" id="KW-0472">Membrane</keyword>
<dbReference type="GO" id="GO:0008028">
    <property type="term" value="F:monocarboxylic acid transmembrane transporter activity"/>
    <property type="evidence" value="ECO:0007669"/>
    <property type="project" value="TreeGrafter"/>
</dbReference>
<dbReference type="STRING" id="104452.A0A0L7LAK4"/>
<feature type="transmembrane region" description="Helical" evidence="1">
    <location>
        <begin position="511"/>
        <end position="530"/>
    </location>
</feature>
<organism evidence="2 3">
    <name type="scientific">Operophtera brumata</name>
    <name type="common">Winter moth</name>
    <name type="synonym">Phalaena brumata</name>
    <dbReference type="NCBI Taxonomy" id="104452"/>
    <lineage>
        <taxon>Eukaryota</taxon>
        <taxon>Metazoa</taxon>
        <taxon>Ecdysozoa</taxon>
        <taxon>Arthropoda</taxon>
        <taxon>Hexapoda</taxon>
        <taxon>Insecta</taxon>
        <taxon>Pterygota</taxon>
        <taxon>Neoptera</taxon>
        <taxon>Endopterygota</taxon>
        <taxon>Lepidoptera</taxon>
        <taxon>Glossata</taxon>
        <taxon>Ditrysia</taxon>
        <taxon>Geometroidea</taxon>
        <taxon>Geometridae</taxon>
        <taxon>Larentiinae</taxon>
        <taxon>Operophtera</taxon>
    </lineage>
</organism>
<feature type="transmembrane region" description="Helical" evidence="1">
    <location>
        <begin position="426"/>
        <end position="444"/>
    </location>
</feature>
<dbReference type="PANTHER" id="PTHR11360:SF284">
    <property type="entry name" value="EG:103B4.3 PROTEIN-RELATED"/>
    <property type="match status" value="1"/>
</dbReference>
<accession>A0A0L7LAK4</accession>
<feature type="transmembrane region" description="Helical" evidence="1">
    <location>
        <begin position="194"/>
        <end position="211"/>
    </location>
</feature>
<dbReference type="PANTHER" id="PTHR11360">
    <property type="entry name" value="MONOCARBOXYLATE TRANSPORTER"/>
    <property type="match status" value="1"/>
</dbReference>
<feature type="transmembrane region" description="Helical" evidence="1">
    <location>
        <begin position="450"/>
        <end position="467"/>
    </location>
</feature>